<reference evidence="1 2" key="1">
    <citation type="submission" date="2018-07" db="EMBL/GenBank/DDBJ databases">
        <title>Genomic and Epidemiologic Investigation of an Indolent Hospital Outbreak.</title>
        <authorList>
            <person name="Johnson R.C."/>
            <person name="Deming C."/>
            <person name="Conlan S."/>
            <person name="Zellmer C.J."/>
            <person name="Michelin A.V."/>
            <person name="Lee-Lin S."/>
            <person name="Thomas P.J."/>
            <person name="Park M."/>
            <person name="Weingarten R.A."/>
            <person name="Less J."/>
            <person name="Dekker J.P."/>
            <person name="Frank K.M."/>
            <person name="Musser K.A."/>
            <person name="Mcquiston J.R."/>
            <person name="Henderson D.K."/>
            <person name="Lau A.F."/>
            <person name="Palmore T.N."/>
            <person name="Segre J.A."/>
        </authorList>
    </citation>
    <scope>NUCLEOTIDE SEQUENCE [LARGE SCALE GENOMIC DNA]</scope>
    <source>
        <strain evidence="1 2">SK-NIH.Env6_1116</strain>
    </source>
</reference>
<protein>
    <recommendedName>
        <fullName evidence="3">Terminase large subunit gp17-like C-terminal domain-containing protein</fullName>
    </recommendedName>
</protein>
<organism evidence="1 2">
    <name type="scientific">Sphingobium yanoikuyae</name>
    <name type="common">Sphingomonas yanoikuyae</name>
    <dbReference type="NCBI Taxonomy" id="13690"/>
    <lineage>
        <taxon>Bacteria</taxon>
        <taxon>Pseudomonadati</taxon>
        <taxon>Pseudomonadota</taxon>
        <taxon>Alphaproteobacteria</taxon>
        <taxon>Sphingomonadales</taxon>
        <taxon>Sphingomonadaceae</taxon>
        <taxon>Sphingobium</taxon>
    </lineage>
</organism>
<evidence type="ECO:0008006" key="3">
    <source>
        <dbReference type="Google" id="ProtNLM"/>
    </source>
</evidence>
<proteinExistence type="predicted"/>
<evidence type="ECO:0000313" key="2">
    <source>
        <dbReference type="Proteomes" id="UP000287401"/>
    </source>
</evidence>
<sequence length="501" mass="54938">MSLPLVHAPEIDANRIATEELIKRLPKGDLLLGYQQRTLDKLYSGTALLVIEKSRRIGLTWGIAAYVALRAATRVSDGGQSGWYMGYDKEMAREFIEVVAMWARAFGLAAEAIDEEVIEDEGGDILAFRIRFASGLKVVALPSVPRSLRGKQGIVVIDEAAFHKNVDEVIKAAIALLIWGGQVIIISTHDGAGNRFNGVIDEIKSGNRRGEVMTITFAHAMADGLYERVAAVAKVKGMDIEPKEIWEAGIRSSYGDAAGEELDCIPRAGTGSLISIEDIIACEHDDCGDADLYMGNLGYLGRDVARRNDGQVQYFMELIMDVLWQRDTYEEVGQSFAHQDAWFDNVMATRRVASAWVDQTGMGEKVVEDLQVKYGSRVHGELLTGPARLDLATSLSMRFQTHKIRIRKDARTRADLMAIKKLGSEQSGGIRIVNDGNVHADRFWAYALASRAADIPVQVIAYRGVSKASFGHNGGPPLDDTPRGLLEASAQDVARFGRGAW</sequence>
<dbReference type="RefSeq" id="WP_125998209.1">
    <property type="nucleotide sequence ID" value="NZ_QRAL01000009.1"/>
</dbReference>
<dbReference type="AlphaFoldDB" id="A0A430BWS9"/>
<comment type="caution">
    <text evidence="1">The sequence shown here is derived from an EMBL/GenBank/DDBJ whole genome shotgun (WGS) entry which is preliminary data.</text>
</comment>
<dbReference type="InterPro" id="IPR027417">
    <property type="entry name" value="P-loop_NTPase"/>
</dbReference>
<dbReference type="Proteomes" id="UP000287401">
    <property type="component" value="Unassembled WGS sequence"/>
</dbReference>
<accession>A0A430BWS9</accession>
<dbReference type="EMBL" id="QRAL01000009">
    <property type="protein sequence ID" value="RSU57205.1"/>
    <property type="molecule type" value="Genomic_DNA"/>
</dbReference>
<gene>
    <name evidence="1" type="ORF">DAH51_10355</name>
</gene>
<dbReference type="Gene3D" id="3.40.50.300">
    <property type="entry name" value="P-loop containing nucleotide triphosphate hydrolases"/>
    <property type="match status" value="1"/>
</dbReference>
<evidence type="ECO:0000313" key="1">
    <source>
        <dbReference type="EMBL" id="RSU57205.1"/>
    </source>
</evidence>
<name>A0A430BWS9_SPHYA</name>
<dbReference type="Gene3D" id="3.30.420.240">
    <property type="match status" value="1"/>
</dbReference>